<sequence length="90" mass="9537">MVSKAALATTLLLVVLVAAESSELGHGVPLRRGLGLGWMNGMKGGPPTGMQPSSIHPAATGEDRRSLSSEEEKFIYPLPTFKRPPIQPSN</sequence>
<name>A0A0D9V1L6_9ORYZ</name>
<dbReference type="Proteomes" id="UP000032180">
    <property type="component" value="Chromosome 1"/>
</dbReference>
<dbReference type="Gramene" id="LPERR01G15700.1">
    <property type="protein sequence ID" value="LPERR01G15700.1"/>
    <property type="gene ID" value="LPERR01G15700"/>
</dbReference>
<evidence type="ECO:0000256" key="1">
    <source>
        <dbReference type="SAM" id="MobiDB-lite"/>
    </source>
</evidence>
<dbReference type="EnsemblPlants" id="LPERR01G15700.1">
    <property type="protein sequence ID" value="LPERR01G15700.1"/>
    <property type="gene ID" value="LPERR01G15700"/>
</dbReference>
<dbReference type="HOGENOM" id="CLU_190261_0_0_1"/>
<proteinExistence type="predicted"/>
<evidence type="ECO:0000313" key="3">
    <source>
        <dbReference type="EnsemblPlants" id="LPERR01G15700.1"/>
    </source>
</evidence>
<reference evidence="3 4" key="1">
    <citation type="submission" date="2012-08" db="EMBL/GenBank/DDBJ databases">
        <title>Oryza genome evolution.</title>
        <authorList>
            <person name="Wing R.A."/>
        </authorList>
    </citation>
    <scope>NUCLEOTIDE SEQUENCE</scope>
</reference>
<dbReference type="eggNOG" id="ENOG502R65M">
    <property type="taxonomic scope" value="Eukaryota"/>
</dbReference>
<reference evidence="4" key="2">
    <citation type="submission" date="2013-12" db="EMBL/GenBank/DDBJ databases">
        <authorList>
            <person name="Yu Y."/>
            <person name="Lee S."/>
            <person name="de Baynast K."/>
            <person name="Wissotski M."/>
            <person name="Liu L."/>
            <person name="Talag J."/>
            <person name="Goicoechea J."/>
            <person name="Angelova A."/>
            <person name="Jetty R."/>
            <person name="Kudrna D."/>
            <person name="Golser W."/>
            <person name="Rivera L."/>
            <person name="Zhang J."/>
            <person name="Wing R."/>
        </authorList>
    </citation>
    <scope>NUCLEOTIDE SEQUENCE</scope>
</reference>
<feature type="signal peptide" evidence="2">
    <location>
        <begin position="1"/>
        <end position="19"/>
    </location>
</feature>
<evidence type="ECO:0000313" key="4">
    <source>
        <dbReference type="Proteomes" id="UP000032180"/>
    </source>
</evidence>
<organism evidence="3 4">
    <name type="scientific">Leersia perrieri</name>
    <dbReference type="NCBI Taxonomy" id="77586"/>
    <lineage>
        <taxon>Eukaryota</taxon>
        <taxon>Viridiplantae</taxon>
        <taxon>Streptophyta</taxon>
        <taxon>Embryophyta</taxon>
        <taxon>Tracheophyta</taxon>
        <taxon>Spermatophyta</taxon>
        <taxon>Magnoliopsida</taxon>
        <taxon>Liliopsida</taxon>
        <taxon>Poales</taxon>
        <taxon>Poaceae</taxon>
        <taxon>BOP clade</taxon>
        <taxon>Oryzoideae</taxon>
        <taxon>Oryzeae</taxon>
        <taxon>Oryzinae</taxon>
        <taxon>Leersia</taxon>
    </lineage>
</organism>
<keyword evidence="4" id="KW-1185">Reference proteome</keyword>
<feature type="chain" id="PRO_5002346946" evidence="2">
    <location>
        <begin position="20"/>
        <end position="90"/>
    </location>
</feature>
<evidence type="ECO:0000256" key="2">
    <source>
        <dbReference type="SAM" id="SignalP"/>
    </source>
</evidence>
<keyword evidence="2" id="KW-0732">Signal</keyword>
<feature type="region of interest" description="Disordered" evidence="1">
    <location>
        <begin position="41"/>
        <end position="70"/>
    </location>
</feature>
<accession>A0A0D9V1L6</accession>
<dbReference type="AlphaFoldDB" id="A0A0D9V1L6"/>
<reference evidence="3" key="3">
    <citation type="submission" date="2015-04" db="UniProtKB">
        <authorList>
            <consortium name="EnsemblPlants"/>
        </authorList>
    </citation>
    <scope>IDENTIFICATION</scope>
</reference>
<feature type="compositionally biased region" description="Basic and acidic residues" evidence="1">
    <location>
        <begin position="61"/>
        <end position="70"/>
    </location>
</feature>
<protein>
    <submittedName>
        <fullName evidence="3">Uncharacterized protein</fullName>
    </submittedName>
</protein>